<comment type="caution">
    <text evidence="6">The sequence shown here is derived from an EMBL/GenBank/DDBJ whole genome shotgun (WGS) entry which is preliminary data.</text>
</comment>
<dbReference type="PANTHER" id="PTHR43585">
    <property type="entry name" value="FUMIPYRROLE BIOSYNTHESIS PROTEIN C"/>
    <property type="match status" value="1"/>
</dbReference>
<dbReference type="InterPro" id="IPR040570">
    <property type="entry name" value="LAL_C2"/>
</dbReference>
<reference evidence="6 7" key="1">
    <citation type="submission" date="2020-06" db="EMBL/GenBank/DDBJ databases">
        <authorList>
            <person name="Chanama M."/>
        </authorList>
    </citation>
    <scope>NUCLEOTIDE SEQUENCE [LARGE SCALE GENOMIC DNA]</scope>
    <source>
        <strain evidence="6 7">TBRC6557</strain>
    </source>
</reference>
<dbReference type="InterPro" id="IPR052032">
    <property type="entry name" value="ATP-dep_AA_Ligase"/>
</dbReference>
<keyword evidence="3 4" id="KW-0067">ATP-binding</keyword>
<dbReference type="GO" id="GO:0005524">
    <property type="term" value="F:ATP binding"/>
    <property type="evidence" value="ECO:0007669"/>
    <property type="project" value="UniProtKB-UniRule"/>
</dbReference>
<dbReference type="InterPro" id="IPR011761">
    <property type="entry name" value="ATP-grasp"/>
</dbReference>
<evidence type="ECO:0000256" key="1">
    <source>
        <dbReference type="ARBA" id="ARBA00022598"/>
    </source>
</evidence>
<sequence>MAHLLMIESWVGAMSALLPRAIRDAGHRFTFLTRDLHHYLRASPGARSHPLLAADHVLTAETNDLAELLAQVERLHEALGFDGVLSSCDYYLPAVAEVAARLDLPGPSPESVRRACRKDLARAALRDAGLPGPRFALAATWEEAVEAANGLGYPLVVKPVDLCAGMYVRKVHDQAGLRTAFLDLAGFPVNARGQRRVPLVLLEELLTGPEVSVETVSFGGDVHVVGVTGKSLAGEPWFVESGHVFPAALDAGLAGQAAKTAAAAVEALGLELGVAHTELRLTPAGPALIEVNPRPAGNQITELVRRVTGIDLPMVHARLAAGERPDLTPAETGVRSAAIAFLLPERAGRIATVHGTGELAAAPDVVDWSVRPAGHQAGEPTSNNGYLGHVMVTDLAGGDAGTRAEALVAALKVEYER</sequence>
<organism evidence="6 7">
    <name type="scientific">Nonomuraea rhodomycinica</name>
    <dbReference type="NCBI Taxonomy" id="1712872"/>
    <lineage>
        <taxon>Bacteria</taxon>
        <taxon>Bacillati</taxon>
        <taxon>Actinomycetota</taxon>
        <taxon>Actinomycetes</taxon>
        <taxon>Streptosporangiales</taxon>
        <taxon>Streptosporangiaceae</taxon>
        <taxon>Nonomuraea</taxon>
    </lineage>
</organism>
<keyword evidence="7" id="KW-1185">Reference proteome</keyword>
<dbReference type="InterPro" id="IPR041472">
    <property type="entry name" value="BL00235/CARNS1_N"/>
</dbReference>
<dbReference type="Pfam" id="PF18603">
    <property type="entry name" value="LAL_C2"/>
    <property type="match status" value="1"/>
</dbReference>
<gene>
    <name evidence="6" type="ORF">HT134_04730</name>
</gene>
<keyword evidence="2 4" id="KW-0547">Nucleotide-binding</keyword>
<dbReference type="PROSITE" id="PS50975">
    <property type="entry name" value="ATP_GRASP"/>
    <property type="match status" value="1"/>
</dbReference>
<protein>
    <submittedName>
        <fullName evidence="6">ATP-grasp domain-containing protein</fullName>
    </submittedName>
</protein>
<dbReference type="Gene3D" id="3.30.470.20">
    <property type="entry name" value="ATP-grasp fold, B domain"/>
    <property type="match status" value="1"/>
</dbReference>
<dbReference type="GO" id="GO:0016874">
    <property type="term" value="F:ligase activity"/>
    <property type="evidence" value="ECO:0007669"/>
    <property type="project" value="UniProtKB-KW"/>
</dbReference>
<dbReference type="SMART" id="SM01209">
    <property type="entry name" value="GARS_A"/>
    <property type="match status" value="1"/>
</dbReference>
<dbReference type="EMBL" id="JABWGO010000001">
    <property type="protein sequence ID" value="NUW39440.1"/>
    <property type="molecule type" value="Genomic_DNA"/>
</dbReference>
<evidence type="ECO:0000256" key="2">
    <source>
        <dbReference type="ARBA" id="ARBA00022741"/>
    </source>
</evidence>
<accession>A0A7Y6MA41</accession>
<dbReference type="RefSeq" id="WP_175598986.1">
    <property type="nucleotide sequence ID" value="NZ_JABWGO010000001.1"/>
</dbReference>
<dbReference type="Pfam" id="PF18130">
    <property type="entry name" value="ATPgrasp_N"/>
    <property type="match status" value="1"/>
</dbReference>
<dbReference type="Gene3D" id="3.40.50.20">
    <property type="match status" value="1"/>
</dbReference>
<dbReference type="Proteomes" id="UP000546126">
    <property type="component" value="Unassembled WGS sequence"/>
</dbReference>
<dbReference type="Pfam" id="PF13535">
    <property type="entry name" value="ATP-grasp_4"/>
    <property type="match status" value="1"/>
</dbReference>
<keyword evidence="1" id="KW-0436">Ligase</keyword>
<evidence type="ECO:0000313" key="7">
    <source>
        <dbReference type="Proteomes" id="UP000546126"/>
    </source>
</evidence>
<dbReference type="PANTHER" id="PTHR43585:SF2">
    <property type="entry name" value="ATP-GRASP ENZYME FSQD"/>
    <property type="match status" value="1"/>
</dbReference>
<evidence type="ECO:0000313" key="6">
    <source>
        <dbReference type="EMBL" id="NUW39440.1"/>
    </source>
</evidence>
<evidence type="ECO:0000256" key="4">
    <source>
        <dbReference type="PROSITE-ProRule" id="PRU00409"/>
    </source>
</evidence>
<dbReference type="AlphaFoldDB" id="A0A7Y6MA41"/>
<feature type="domain" description="ATP-grasp" evidence="5">
    <location>
        <begin position="122"/>
        <end position="321"/>
    </location>
</feature>
<dbReference type="GO" id="GO:0046872">
    <property type="term" value="F:metal ion binding"/>
    <property type="evidence" value="ECO:0007669"/>
    <property type="project" value="InterPro"/>
</dbReference>
<dbReference type="SUPFAM" id="SSF56059">
    <property type="entry name" value="Glutathione synthetase ATP-binding domain-like"/>
    <property type="match status" value="1"/>
</dbReference>
<evidence type="ECO:0000259" key="5">
    <source>
        <dbReference type="PROSITE" id="PS50975"/>
    </source>
</evidence>
<name>A0A7Y6MA41_9ACTN</name>
<proteinExistence type="predicted"/>
<evidence type="ECO:0000256" key="3">
    <source>
        <dbReference type="ARBA" id="ARBA00022840"/>
    </source>
</evidence>